<comment type="caution">
    <text evidence="1">The sequence shown here is derived from an EMBL/GenBank/DDBJ whole genome shotgun (WGS) entry which is preliminary data.</text>
</comment>
<accession>A0A6G1E307</accession>
<dbReference type="Proteomes" id="UP000479710">
    <property type="component" value="Unassembled WGS sequence"/>
</dbReference>
<reference evidence="1 2" key="1">
    <citation type="submission" date="2019-11" db="EMBL/GenBank/DDBJ databases">
        <title>Whole genome sequence of Oryza granulata.</title>
        <authorList>
            <person name="Li W."/>
        </authorList>
    </citation>
    <scope>NUCLEOTIDE SEQUENCE [LARGE SCALE GENOMIC DNA]</scope>
    <source>
        <strain evidence="2">cv. Menghai</strain>
        <tissue evidence="1">Leaf</tissue>
    </source>
</reference>
<dbReference type="AlphaFoldDB" id="A0A6G1E307"/>
<dbReference type="EMBL" id="SPHZ02000005">
    <property type="protein sequence ID" value="KAF0919097.1"/>
    <property type="molecule type" value="Genomic_DNA"/>
</dbReference>
<proteinExistence type="predicted"/>
<gene>
    <name evidence="1" type="ORF">E2562_028383</name>
</gene>
<evidence type="ECO:0000313" key="2">
    <source>
        <dbReference type="Proteomes" id="UP000479710"/>
    </source>
</evidence>
<name>A0A6G1E307_9ORYZ</name>
<evidence type="ECO:0000313" key="1">
    <source>
        <dbReference type="EMBL" id="KAF0919097.1"/>
    </source>
</evidence>
<keyword evidence="2" id="KW-1185">Reference proteome</keyword>
<protein>
    <submittedName>
        <fullName evidence="1">Uncharacterized protein</fullName>
    </submittedName>
</protein>
<sequence>MENCRQVDASRCKNEWNPNLWLAANVDPAAMNGGVVWSPMGWSKKRKNCAAEMGMVVETVDA</sequence>
<organism evidence="1 2">
    <name type="scientific">Oryza meyeriana var. granulata</name>
    <dbReference type="NCBI Taxonomy" id="110450"/>
    <lineage>
        <taxon>Eukaryota</taxon>
        <taxon>Viridiplantae</taxon>
        <taxon>Streptophyta</taxon>
        <taxon>Embryophyta</taxon>
        <taxon>Tracheophyta</taxon>
        <taxon>Spermatophyta</taxon>
        <taxon>Magnoliopsida</taxon>
        <taxon>Liliopsida</taxon>
        <taxon>Poales</taxon>
        <taxon>Poaceae</taxon>
        <taxon>BOP clade</taxon>
        <taxon>Oryzoideae</taxon>
        <taxon>Oryzeae</taxon>
        <taxon>Oryzinae</taxon>
        <taxon>Oryza</taxon>
        <taxon>Oryza meyeriana</taxon>
    </lineage>
</organism>